<dbReference type="Gene3D" id="3.40.50.2300">
    <property type="match status" value="1"/>
</dbReference>
<feature type="modified residue" description="4-aspartylphosphate" evidence="2">
    <location>
        <position position="77"/>
    </location>
</feature>
<dbReference type="PROSITE" id="PS50110">
    <property type="entry name" value="RESPONSE_REGULATORY"/>
    <property type="match status" value="1"/>
</dbReference>
<name>A0ABY4X7Q3_9SPHN</name>
<gene>
    <name evidence="4" type="ORF">LHA26_16745</name>
</gene>
<evidence type="ECO:0000313" key="5">
    <source>
        <dbReference type="Proteomes" id="UP001056937"/>
    </source>
</evidence>
<feature type="domain" description="Response regulatory" evidence="3">
    <location>
        <begin position="27"/>
        <end position="140"/>
    </location>
</feature>
<dbReference type="InterPro" id="IPR001789">
    <property type="entry name" value="Sig_transdc_resp-reg_receiver"/>
</dbReference>
<evidence type="ECO:0000256" key="2">
    <source>
        <dbReference type="PROSITE-ProRule" id="PRU00169"/>
    </source>
</evidence>
<dbReference type="SUPFAM" id="SSF52172">
    <property type="entry name" value="CheY-like"/>
    <property type="match status" value="1"/>
</dbReference>
<dbReference type="PANTHER" id="PTHR44591">
    <property type="entry name" value="STRESS RESPONSE REGULATOR PROTEIN 1"/>
    <property type="match status" value="1"/>
</dbReference>
<keyword evidence="5" id="KW-1185">Reference proteome</keyword>
<accession>A0ABY4X7Q3</accession>
<dbReference type="Proteomes" id="UP001056937">
    <property type="component" value="Chromosome 1"/>
</dbReference>
<evidence type="ECO:0000259" key="3">
    <source>
        <dbReference type="PROSITE" id="PS50110"/>
    </source>
</evidence>
<dbReference type="InterPro" id="IPR011006">
    <property type="entry name" value="CheY-like_superfamily"/>
</dbReference>
<evidence type="ECO:0000256" key="1">
    <source>
        <dbReference type="ARBA" id="ARBA00022553"/>
    </source>
</evidence>
<dbReference type="Pfam" id="PF00072">
    <property type="entry name" value="Response_reg"/>
    <property type="match status" value="1"/>
</dbReference>
<dbReference type="RefSeq" id="WP_252166699.1">
    <property type="nucleotide sequence ID" value="NZ_CP084930.1"/>
</dbReference>
<dbReference type="EMBL" id="CP084930">
    <property type="protein sequence ID" value="USI72889.1"/>
    <property type="molecule type" value="Genomic_DNA"/>
</dbReference>
<organism evidence="4 5">
    <name type="scientific">Sphingomonas morindae</name>
    <dbReference type="NCBI Taxonomy" id="1541170"/>
    <lineage>
        <taxon>Bacteria</taxon>
        <taxon>Pseudomonadati</taxon>
        <taxon>Pseudomonadota</taxon>
        <taxon>Alphaproteobacteria</taxon>
        <taxon>Sphingomonadales</taxon>
        <taxon>Sphingomonadaceae</taxon>
        <taxon>Sphingomonas</taxon>
    </lineage>
</organism>
<reference evidence="4" key="1">
    <citation type="journal article" date="2022" name="Toxins">
        <title>Genomic Analysis of Sphingopyxis sp. USTB-05 for Biodegrading Cyanobacterial Hepatotoxins.</title>
        <authorList>
            <person name="Liu C."/>
            <person name="Xu Q."/>
            <person name="Zhao Z."/>
            <person name="Zhang H."/>
            <person name="Liu X."/>
            <person name="Yin C."/>
            <person name="Liu Y."/>
            <person name="Yan H."/>
        </authorList>
    </citation>
    <scope>NUCLEOTIDE SEQUENCE</scope>
    <source>
        <strain evidence="4">NBD5</strain>
    </source>
</reference>
<dbReference type="PANTHER" id="PTHR44591:SF3">
    <property type="entry name" value="RESPONSE REGULATORY DOMAIN-CONTAINING PROTEIN"/>
    <property type="match status" value="1"/>
</dbReference>
<keyword evidence="1 2" id="KW-0597">Phosphoprotein</keyword>
<evidence type="ECO:0000313" key="4">
    <source>
        <dbReference type="EMBL" id="USI72889.1"/>
    </source>
</evidence>
<proteinExistence type="predicted"/>
<protein>
    <submittedName>
        <fullName evidence="4">Response regulator</fullName>
    </submittedName>
</protein>
<dbReference type="InterPro" id="IPR050595">
    <property type="entry name" value="Bact_response_regulator"/>
</dbReference>
<sequence>MRRFTRSSRVKSISHIMGQSQPIGPLPVLIIEDQPVLRIEVADMVERAGFIPVEATSVDEAISILETRTDIRIVYIDLDMPRGVKGIEIAAAIRNRWPPIEIILTAATLAKADLDLPVRAEFYSKPIHHGDVIAAMRRMAAESDCRGCERLA</sequence>
<dbReference type="SMART" id="SM00448">
    <property type="entry name" value="REC"/>
    <property type="match status" value="1"/>
</dbReference>